<dbReference type="SUPFAM" id="SSF54593">
    <property type="entry name" value="Glyoxalase/Bleomycin resistance protein/Dihydroxybiphenyl dioxygenase"/>
    <property type="match status" value="1"/>
</dbReference>
<evidence type="ECO:0000313" key="2">
    <source>
        <dbReference type="EMBL" id="CAI8734600.1"/>
    </source>
</evidence>
<dbReference type="CDD" id="cd07245">
    <property type="entry name" value="VOC_like"/>
    <property type="match status" value="1"/>
</dbReference>
<proteinExistence type="predicted"/>
<dbReference type="InterPro" id="IPR029068">
    <property type="entry name" value="Glyas_Bleomycin-R_OHBP_Dase"/>
</dbReference>
<name>A0AA35XYW1_METCP</name>
<dbReference type="Gene3D" id="3.10.180.10">
    <property type="entry name" value="2,3-Dihydroxybiphenyl 1,2-Dioxygenase, domain 1"/>
    <property type="match status" value="1"/>
</dbReference>
<dbReference type="AlphaFoldDB" id="A0AA35XYW1"/>
<accession>A0AA35XYW1</accession>
<dbReference type="PANTHER" id="PTHR21366">
    <property type="entry name" value="GLYOXALASE FAMILY PROTEIN"/>
    <property type="match status" value="1"/>
</dbReference>
<dbReference type="InterPro" id="IPR037523">
    <property type="entry name" value="VOC_core"/>
</dbReference>
<dbReference type="InterPro" id="IPR050383">
    <property type="entry name" value="GlyoxalaseI/FosfomycinResist"/>
</dbReference>
<evidence type="ECO:0000313" key="3">
    <source>
        <dbReference type="Proteomes" id="UP001158598"/>
    </source>
</evidence>
<dbReference type="Pfam" id="PF00903">
    <property type="entry name" value="Glyoxalase"/>
    <property type="match status" value="1"/>
</dbReference>
<dbReference type="Proteomes" id="UP001158598">
    <property type="component" value="Chromosome"/>
</dbReference>
<dbReference type="PROSITE" id="PS51819">
    <property type="entry name" value="VOC"/>
    <property type="match status" value="1"/>
</dbReference>
<feature type="domain" description="VOC" evidence="1">
    <location>
        <begin position="9"/>
        <end position="126"/>
    </location>
</feature>
<evidence type="ECO:0000259" key="1">
    <source>
        <dbReference type="PROSITE" id="PS51819"/>
    </source>
</evidence>
<protein>
    <submittedName>
        <fullName evidence="2">Glyoxylase I family protein</fullName>
    </submittedName>
</protein>
<reference evidence="2" key="1">
    <citation type="submission" date="2023-03" db="EMBL/GenBank/DDBJ databases">
        <authorList>
            <person name="Pearce D."/>
        </authorList>
    </citation>
    <scope>NUCLEOTIDE SEQUENCE</scope>
    <source>
        <strain evidence="2">Mc</strain>
    </source>
</reference>
<sequence length="128" mass="14198">MPHTPLISHLHHVSLLVSDLEASRRFYEGVLELSPSDARPNFDFDGIWYDLGAQQIHLMVLPNPDQGTERPRHGGRDRHVALAVADWEKLLARLARAGIPHTASRSGRRAVFCRDPDGNAVELIGPAP</sequence>
<dbReference type="PANTHER" id="PTHR21366:SF22">
    <property type="entry name" value="VOC DOMAIN-CONTAINING PROTEIN"/>
    <property type="match status" value="1"/>
</dbReference>
<gene>
    <name evidence="2" type="ORF">MCNOR_0346</name>
</gene>
<organism evidence="2 3">
    <name type="scientific">Methylococcus capsulatus</name>
    <dbReference type="NCBI Taxonomy" id="414"/>
    <lineage>
        <taxon>Bacteria</taxon>
        <taxon>Pseudomonadati</taxon>
        <taxon>Pseudomonadota</taxon>
        <taxon>Gammaproteobacteria</taxon>
        <taxon>Methylococcales</taxon>
        <taxon>Methylococcaceae</taxon>
        <taxon>Methylococcus</taxon>
    </lineage>
</organism>
<dbReference type="InterPro" id="IPR004360">
    <property type="entry name" value="Glyas_Fos-R_dOase_dom"/>
</dbReference>
<dbReference type="RefSeq" id="WP_282213479.1">
    <property type="nucleotide sequence ID" value="NZ_OX458332.1"/>
</dbReference>
<dbReference type="EMBL" id="OX458332">
    <property type="protein sequence ID" value="CAI8734600.1"/>
    <property type="molecule type" value="Genomic_DNA"/>
</dbReference>